<dbReference type="PANTHER" id="PTHR36842:SF1">
    <property type="entry name" value="PROTEIN TOLB"/>
    <property type="match status" value="1"/>
</dbReference>
<dbReference type="KEGG" id="mbak:MSBR3_0118"/>
<feature type="domain" description="PKD" evidence="1">
    <location>
        <begin position="350"/>
        <end position="435"/>
    </location>
</feature>
<dbReference type="Pfam" id="PF18911">
    <property type="entry name" value="PKD_4"/>
    <property type="match status" value="4"/>
</dbReference>
<keyword evidence="3" id="KW-1185">Reference proteome</keyword>
<sequence length="721" mass="79343">MKINKKSYLIILVSTVLFFVFSILISSLALAAQEIRLSEDIGENGEPSIYGDKVVWVYWDKIHLYDLKTRNDTTIIIPEHYYAANSAIYDNKIVWYLCNSNDVEHSSKFCVYDILTSTSSLITENVSYYDRPDIYGDRFVWVGMSHICMYNISTQIQTQIPINGFARDLTIYDNKIVWVGYGNGTIIDKNKNSIGRSDIYMYDLSTSKETRITTSGLASTPAIYGDRIVWQDKRNLDVLTGGIGDIYMYNLSTEKESRISYSGQSSSGSSPAIYGDRIVWQDRRNGKEDIYMYNLSSQKESQITTSGSAHSPDIYGDRIVYRDNRQRLPPGDGYFSDIYMYDLTARHIEPQAGFISNVTSGTAPLTVLFTDTSTGGVPTSWYWDTGDGAYSGHAMNTTHTFTKPGVYNVTLTVANEAGNNTVTKPDYIIVTSPKTLIAKVFANVTSGPAPLDVQFYDTSTGGVPTSWYWDTGDGVYSRHAMNTTNTFTNPGLYDITLTVANEVSNSTVTKKSYINVTSPINANSPKKPVADFFADVISGTTPLTVLFTDTSTGGVPTSWYWDFGDGTYSDHARNTTHTFTNPGLYDITLTVANEAGNSTAIGKSYITVTFPKTPVAYFSANVTSGTAPLTVLFAATRHQTLLYTEIINGGVPTSWHWDFGDGISSKRAMNVTHTFAKPGNYTVSLTAENAAGKSTATKPGYIVVTNPGTPVADCNSKITEG</sequence>
<dbReference type="InterPro" id="IPR000601">
    <property type="entry name" value="PKD_dom"/>
</dbReference>
<evidence type="ECO:0000313" key="3">
    <source>
        <dbReference type="Proteomes" id="UP000033066"/>
    </source>
</evidence>
<dbReference type="InterPro" id="IPR013783">
    <property type="entry name" value="Ig-like_fold"/>
</dbReference>
<evidence type="ECO:0000313" key="2">
    <source>
        <dbReference type="EMBL" id="AKB80696.1"/>
    </source>
</evidence>
<dbReference type="CDD" id="cd00146">
    <property type="entry name" value="PKD"/>
    <property type="match status" value="4"/>
</dbReference>
<dbReference type="PATRIC" id="fig|1434107.4.peg.150"/>
<dbReference type="SUPFAM" id="SSF69304">
    <property type="entry name" value="Tricorn protease N-terminal domain"/>
    <property type="match status" value="2"/>
</dbReference>
<dbReference type="SMART" id="SM00089">
    <property type="entry name" value="PKD"/>
    <property type="match status" value="4"/>
</dbReference>
<accession>A0A0E3SHI9</accession>
<evidence type="ECO:0000259" key="1">
    <source>
        <dbReference type="PROSITE" id="PS50093"/>
    </source>
</evidence>
<dbReference type="RefSeq" id="WP_052723220.1">
    <property type="nucleotide sequence ID" value="NZ_CP009517.1"/>
</dbReference>
<feature type="domain" description="PKD" evidence="1">
    <location>
        <begin position="650"/>
        <end position="709"/>
    </location>
</feature>
<dbReference type="InterPro" id="IPR022409">
    <property type="entry name" value="PKD/Chitinase_dom"/>
</dbReference>
<dbReference type="SUPFAM" id="SSF49299">
    <property type="entry name" value="PKD domain"/>
    <property type="match status" value="4"/>
</dbReference>
<protein>
    <submittedName>
        <fullName evidence="2">Cell surface protein</fullName>
    </submittedName>
</protein>
<dbReference type="InterPro" id="IPR035986">
    <property type="entry name" value="PKD_dom_sf"/>
</dbReference>
<dbReference type="PANTHER" id="PTHR36842">
    <property type="entry name" value="PROTEIN TOLB HOMOLOG"/>
    <property type="match status" value="1"/>
</dbReference>
<dbReference type="AlphaFoldDB" id="A0A0E3SHI9"/>
<gene>
    <name evidence="2" type="ORF">MSBR3_0118</name>
</gene>
<dbReference type="PROSITE" id="PS50093">
    <property type="entry name" value="PKD"/>
    <property type="match status" value="4"/>
</dbReference>
<dbReference type="FunFam" id="2.60.40.10:FF:000270">
    <property type="entry name" value="Cell surface protein"/>
    <property type="match status" value="3"/>
</dbReference>
<dbReference type="OrthoDB" id="134219at2157"/>
<dbReference type="HOGENOM" id="CLU_009318_6_1_2"/>
<dbReference type="InterPro" id="IPR011042">
    <property type="entry name" value="6-blade_b-propeller_TolB-like"/>
</dbReference>
<proteinExistence type="predicted"/>
<dbReference type="Proteomes" id="UP000033066">
    <property type="component" value="Chromosome"/>
</dbReference>
<dbReference type="InterPro" id="IPR027618">
    <property type="entry name" value="Beta_prop_Msarc"/>
</dbReference>
<name>A0A0E3SHI9_METBA</name>
<dbReference type="NCBIfam" id="TIGR04275">
    <property type="entry name" value="beta_prop_Msarc"/>
    <property type="match status" value="4"/>
</dbReference>
<dbReference type="EMBL" id="CP009517">
    <property type="protein sequence ID" value="AKB80696.1"/>
    <property type="molecule type" value="Genomic_DNA"/>
</dbReference>
<dbReference type="Gene3D" id="2.120.10.30">
    <property type="entry name" value="TolB, C-terminal domain"/>
    <property type="match status" value="1"/>
</dbReference>
<feature type="domain" description="PKD" evidence="1">
    <location>
        <begin position="436"/>
        <end position="517"/>
    </location>
</feature>
<organism evidence="2 3">
    <name type="scientific">Methanosarcina barkeri 3</name>
    <dbReference type="NCBI Taxonomy" id="1434107"/>
    <lineage>
        <taxon>Archaea</taxon>
        <taxon>Methanobacteriati</taxon>
        <taxon>Methanobacteriota</taxon>
        <taxon>Stenosarchaea group</taxon>
        <taxon>Methanomicrobia</taxon>
        <taxon>Methanosarcinales</taxon>
        <taxon>Methanosarcinaceae</taxon>
        <taxon>Methanosarcina</taxon>
    </lineage>
</organism>
<feature type="domain" description="PKD" evidence="1">
    <location>
        <begin position="528"/>
        <end position="613"/>
    </location>
</feature>
<reference evidence="2" key="1">
    <citation type="submission" date="2014-07" db="EMBL/GenBank/DDBJ databases">
        <title>Methanogenic archaea and the global carbon cycle.</title>
        <authorList>
            <person name="Henriksen J.R."/>
            <person name="Luke J."/>
            <person name="Reinhart S."/>
            <person name="Benedict M.N."/>
            <person name="Youngblut N.D."/>
            <person name="Metcalf M.E."/>
            <person name="Whitaker R.J."/>
            <person name="Metcalf W.W."/>
        </authorList>
    </citation>
    <scope>NUCLEOTIDE SEQUENCE [LARGE SCALE GENOMIC DNA]</scope>
    <source>
        <strain evidence="2">3</strain>
    </source>
</reference>
<dbReference type="Gene3D" id="2.60.40.10">
    <property type="entry name" value="Immunoglobulins"/>
    <property type="match status" value="4"/>
</dbReference>
<dbReference type="GeneID" id="24787550"/>